<evidence type="ECO:0000313" key="2">
    <source>
        <dbReference type="Proteomes" id="UP000289856"/>
    </source>
</evidence>
<dbReference type="KEGG" id="cohn:KCTCHS21_54890"/>
<protein>
    <submittedName>
        <fullName evidence="1">Uncharacterized protein</fullName>
    </submittedName>
</protein>
<proteinExistence type="predicted"/>
<sequence>MLEEQFKAYFHEQKRSADPRRLEMLNRNLTAEIKLLKEVLWPVFGSTDGLEMEYELISLTGPINHNHNLLRNISAIPSHSFLEEASNSCRLVSKY</sequence>
<dbReference type="AlphaFoldDB" id="A0A3T1DD86"/>
<accession>A0A3T1DD86</accession>
<dbReference type="Proteomes" id="UP000289856">
    <property type="component" value="Chromosome"/>
</dbReference>
<name>A0A3T1DD86_9BACL</name>
<reference evidence="1 2" key="1">
    <citation type="submission" date="2019-01" db="EMBL/GenBank/DDBJ databases">
        <title>Complete genome sequence of Cohnella hallensis HS21 isolated from Korean fir (Abies koreana) rhizospheric soil.</title>
        <authorList>
            <person name="Jiang L."/>
            <person name="Kang S.W."/>
            <person name="Kim S."/>
            <person name="Jung J."/>
            <person name="Kim C.Y."/>
            <person name="Kim D.H."/>
            <person name="Kim S.W."/>
            <person name="Lee J."/>
        </authorList>
    </citation>
    <scope>NUCLEOTIDE SEQUENCE [LARGE SCALE GENOMIC DNA]</scope>
    <source>
        <strain evidence="1 2">HS21</strain>
    </source>
</reference>
<organism evidence="1 2">
    <name type="scientific">Cohnella abietis</name>
    <dbReference type="NCBI Taxonomy" id="2507935"/>
    <lineage>
        <taxon>Bacteria</taxon>
        <taxon>Bacillati</taxon>
        <taxon>Bacillota</taxon>
        <taxon>Bacilli</taxon>
        <taxon>Bacillales</taxon>
        <taxon>Paenibacillaceae</taxon>
        <taxon>Cohnella</taxon>
    </lineage>
</organism>
<dbReference type="EMBL" id="AP019400">
    <property type="protein sequence ID" value="BBI36090.1"/>
    <property type="molecule type" value="Genomic_DNA"/>
</dbReference>
<gene>
    <name evidence="1" type="ORF">KCTCHS21_54890</name>
</gene>
<keyword evidence="2" id="KW-1185">Reference proteome</keyword>
<evidence type="ECO:0000313" key="1">
    <source>
        <dbReference type="EMBL" id="BBI36090.1"/>
    </source>
</evidence>